<dbReference type="GO" id="GO:0005634">
    <property type="term" value="C:nucleus"/>
    <property type="evidence" value="ECO:0007669"/>
    <property type="project" value="UniProtKB-ARBA"/>
</dbReference>
<sequence>MSRDAPINAEKDYTSILDEEFPKIDALAETDYTTALEKFLFFEKQTRQASDLASSKRVLVKIAELLIDNKQWTLLGEQLVLLSKKHGQLKLAVQTLIQKVIERLGESPDLATKIATIDTIRTVTESKIFVEVERARVTRELCHIRRAEGKIDEATELLTELQVETYGSMALREKMEFILEQVELCILKGDFTQATILSRKILVKTLQEEQYQDIKLEYYQLLIKIGLNKNDYLNITRYYLSIYEIETIKQDEAKWREVLTNVVYFVTLSPYDNLQNDLINKVALDSNLKKLELHQSLINSFITKELMRWPIIKQVYSPELNKSSIFDTTNKANEKHWSDLRSRVIEHNLRVISTYYTRITIPRLNQLLDLEEAETEKFISLLVNQGTIFAKINRPAKIVSFAKPKTSNELLNEWSTNVDQLLGHVETIGHLITKEEMMHGIKAK</sequence>
<dbReference type="PANTHER" id="PTHR10855:SF1">
    <property type="entry name" value="26S PROTEASOME NON-ATPASE REGULATORY SUBUNIT 12"/>
    <property type="match status" value="1"/>
</dbReference>
<keyword evidence="5" id="KW-1185">Reference proteome</keyword>
<dbReference type="SMART" id="SM00088">
    <property type="entry name" value="PINT"/>
    <property type="match status" value="1"/>
</dbReference>
<dbReference type="InterPro" id="IPR036390">
    <property type="entry name" value="WH_DNA-bd_sf"/>
</dbReference>
<dbReference type="Proteomes" id="UP000774326">
    <property type="component" value="Unassembled WGS sequence"/>
</dbReference>
<name>A0A9P8TMG1_WICPI</name>
<dbReference type="Gene3D" id="1.10.10.10">
    <property type="entry name" value="Winged helix-like DNA-binding domain superfamily/Winged helix DNA-binding domain"/>
    <property type="match status" value="1"/>
</dbReference>
<feature type="domain" description="PCI" evidence="3">
    <location>
        <begin position="234"/>
        <end position="406"/>
    </location>
</feature>
<comment type="similarity">
    <text evidence="1">Belongs to the proteasome subunit p55 family.</text>
</comment>
<dbReference type="SUPFAM" id="SSF46785">
    <property type="entry name" value="Winged helix' DNA-binding domain"/>
    <property type="match status" value="1"/>
</dbReference>
<evidence type="ECO:0000313" key="4">
    <source>
        <dbReference type="EMBL" id="KAH3683676.1"/>
    </source>
</evidence>
<evidence type="ECO:0000256" key="1">
    <source>
        <dbReference type="ARBA" id="ARBA00006397"/>
    </source>
</evidence>
<dbReference type="InterPro" id="IPR040896">
    <property type="entry name" value="RPN5_C"/>
</dbReference>
<evidence type="ECO:0000256" key="2">
    <source>
        <dbReference type="ARBA" id="ARBA00022942"/>
    </source>
</evidence>
<dbReference type="EMBL" id="JAEUBG010003009">
    <property type="protein sequence ID" value="KAH3683676.1"/>
    <property type="molecule type" value="Genomic_DNA"/>
</dbReference>
<dbReference type="GO" id="GO:0005737">
    <property type="term" value="C:cytoplasm"/>
    <property type="evidence" value="ECO:0007669"/>
    <property type="project" value="TreeGrafter"/>
</dbReference>
<evidence type="ECO:0000259" key="3">
    <source>
        <dbReference type="PROSITE" id="PS50250"/>
    </source>
</evidence>
<dbReference type="InterPro" id="IPR054559">
    <property type="entry name" value="PSMD12-CSN4-like_N"/>
</dbReference>
<gene>
    <name evidence="4" type="ORF">WICPIJ_005360</name>
</gene>
<dbReference type="PANTHER" id="PTHR10855">
    <property type="entry name" value="26S PROTEASOME NON-ATPASE REGULATORY SUBUNIT 12/COP9 SIGNALOSOME COMPLEX SUBUNIT 4"/>
    <property type="match status" value="1"/>
</dbReference>
<dbReference type="Pfam" id="PF22241">
    <property type="entry name" value="PSMD12-CSN4_N"/>
    <property type="match status" value="1"/>
</dbReference>
<accession>A0A9P8TMG1</accession>
<proteinExistence type="inferred from homology"/>
<dbReference type="InterPro" id="IPR040134">
    <property type="entry name" value="PSMD12/CSN4"/>
</dbReference>
<dbReference type="InterPro" id="IPR000717">
    <property type="entry name" value="PCI_dom"/>
</dbReference>
<dbReference type="Pfam" id="PF01399">
    <property type="entry name" value="PCI"/>
    <property type="match status" value="1"/>
</dbReference>
<organism evidence="4 5">
    <name type="scientific">Wickerhamomyces pijperi</name>
    <name type="common">Yeast</name>
    <name type="synonym">Pichia pijperi</name>
    <dbReference type="NCBI Taxonomy" id="599730"/>
    <lineage>
        <taxon>Eukaryota</taxon>
        <taxon>Fungi</taxon>
        <taxon>Dikarya</taxon>
        <taxon>Ascomycota</taxon>
        <taxon>Saccharomycotina</taxon>
        <taxon>Saccharomycetes</taxon>
        <taxon>Phaffomycetales</taxon>
        <taxon>Wickerhamomycetaceae</taxon>
        <taxon>Wickerhamomyces</taxon>
    </lineage>
</organism>
<reference evidence="4" key="1">
    <citation type="journal article" date="2021" name="Open Biol.">
        <title>Shared evolutionary footprints suggest mitochondrial oxidative damage underlies multiple complex I losses in fungi.</title>
        <authorList>
            <person name="Schikora-Tamarit M.A."/>
            <person name="Marcet-Houben M."/>
            <person name="Nosek J."/>
            <person name="Gabaldon T."/>
        </authorList>
    </citation>
    <scope>NUCLEOTIDE SEQUENCE</scope>
    <source>
        <strain evidence="4">CBS2887</strain>
    </source>
</reference>
<reference evidence="4" key="2">
    <citation type="submission" date="2021-01" db="EMBL/GenBank/DDBJ databases">
        <authorList>
            <person name="Schikora-Tamarit M.A."/>
        </authorList>
    </citation>
    <scope>NUCLEOTIDE SEQUENCE</scope>
    <source>
        <strain evidence="4">CBS2887</strain>
    </source>
</reference>
<dbReference type="AlphaFoldDB" id="A0A9P8TMG1"/>
<dbReference type="OrthoDB" id="268763at2759"/>
<comment type="caution">
    <text evidence="4">The sequence shown here is derived from an EMBL/GenBank/DDBJ whole genome shotgun (WGS) entry which is preliminary data.</text>
</comment>
<protein>
    <recommendedName>
        <fullName evidence="3">PCI domain-containing protein</fullName>
    </recommendedName>
</protein>
<dbReference type="PROSITE" id="PS50250">
    <property type="entry name" value="PCI"/>
    <property type="match status" value="1"/>
</dbReference>
<dbReference type="InterPro" id="IPR036388">
    <property type="entry name" value="WH-like_DNA-bd_sf"/>
</dbReference>
<dbReference type="FunFam" id="1.10.10.10:FF:000070">
    <property type="entry name" value="26S proteasome non-ATPase regulatory subunit 12"/>
    <property type="match status" value="1"/>
</dbReference>
<dbReference type="Pfam" id="PF18098">
    <property type="entry name" value="RPN5_C"/>
    <property type="match status" value="1"/>
</dbReference>
<dbReference type="GO" id="GO:0008541">
    <property type="term" value="C:proteasome regulatory particle, lid subcomplex"/>
    <property type="evidence" value="ECO:0007669"/>
    <property type="project" value="TreeGrafter"/>
</dbReference>
<keyword evidence="2" id="KW-0647">Proteasome</keyword>
<evidence type="ECO:0000313" key="5">
    <source>
        <dbReference type="Proteomes" id="UP000774326"/>
    </source>
</evidence>